<dbReference type="Pfam" id="PF05929">
    <property type="entry name" value="Phage_GPO"/>
    <property type="match status" value="1"/>
</dbReference>
<evidence type="ECO:0000313" key="2">
    <source>
        <dbReference type="Proteomes" id="UP000555763"/>
    </source>
</evidence>
<dbReference type="Proteomes" id="UP000555763">
    <property type="component" value="Unassembled WGS sequence"/>
</dbReference>
<protein>
    <submittedName>
        <fullName evidence="1">Phage capsid protein</fullName>
    </submittedName>
</protein>
<sequence>MPQPTLMTDWTCIATSGPTADGREIDPQWLIDAAETYSRNTYTAMLWPWHTDDYASRQFTNNLGEVDALKVETEGDKVKLYARLIPNRFLIEANSYGQKLFTSAELAGDFAKSGRDYLIGLCLTDIPASLSTEKIRFIMNDQEYTCQRANVQAFSMGALVPREGTAPTPAGKPQSFLRRLFSTEQNGNTDNEKPDTGEDAKMDEIKALLEKLITLVEGGSAAASGEGTADTPEEAKAEVAEIAAEIADAAAEVAELAEEVKAAPEDEVKAEAFTAAKAKLEDAIKAFSTIT</sequence>
<feature type="non-terminal residue" evidence="1">
    <location>
        <position position="291"/>
    </location>
</feature>
<dbReference type="EMBL" id="AATLZG010000104">
    <property type="protein sequence ID" value="EFM8157624.1"/>
    <property type="molecule type" value="Genomic_DNA"/>
</dbReference>
<evidence type="ECO:0000313" key="1">
    <source>
        <dbReference type="EMBL" id="EFM8157624.1"/>
    </source>
</evidence>
<organism evidence="1 2">
    <name type="scientific">Escherichia coli</name>
    <dbReference type="NCBI Taxonomy" id="562"/>
    <lineage>
        <taxon>Bacteria</taxon>
        <taxon>Pseudomonadati</taxon>
        <taxon>Pseudomonadota</taxon>
        <taxon>Gammaproteobacteria</taxon>
        <taxon>Enterobacterales</taxon>
        <taxon>Enterobacteriaceae</taxon>
        <taxon>Escherichia</taxon>
    </lineage>
</organism>
<gene>
    <name evidence="1" type="ORF">A5U30_005451</name>
</gene>
<accession>A0A828P1A2</accession>
<reference evidence="1 2" key="1">
    <citation type="submission" date="2020-02" db="EMBL/GenBank/DDBJ databases">
        <authorList>
            <consortium name="PulseNet: The National Subtyping Network for Foodborne Disease Surveillance"/>
            <person name="Tarr C.L."/>
            <person name="Trees E."/>
            <person name="Katz L.S."/>
            <person name="Carleton-Romer H.A."/>
            <person name="Stroika S."/>
            <person name="Kucerova Z."/>
            <person name="Roache K.F."/>
            <person name="Sabol A.L."/>
            <person name="Besser J."/>
            <person name="Gerner-Smidt P."/>
        </authorList>
    </citation>
    <scope>NUCLEOTIDE SEQUENCE [LARGE SCALE GENOMIC DNA]</scope>
    <source>
        <strain evidence="1 2">PNUSAE002719</strain>
    </source>
</reference>
<proteinExistence type="predicted"/>
<dbReference type="AlphaFoldDB" id="A0A828P1A2"/>
<dbReference type="InterPro" id="IPR009228">
    <property type="entry name" value="Capsid_scaffold_GpO"/>
</dbReference>
<name>A0A828P1A2_ECOLX</name>
<comment type="caution">
    <text evidence="1">The sequence shown here is derived from an EMBL/GenBank/DDBJ whole genome shotgun (WGS) entry which is preliminary data.</text>
</comment>